<dbReference type="Pfam" id="PF13906">
    <property type="entry name" value="AA_permease_C"/>
    <property type="match status" value="2"/>
</dbReference>
<keyword evidence="3 7" id="KW-1133">Transmembrane helix</keyword>
<organism evidence="9 10">
    <name type="scientific">Lucilia cuprina</name>
    <name type="common">Green bottle fly</name>
    <name type="synonym">Australian sheep blowfly</name>
    <dbReference type="NCBI Taxonomy" id="7375"/>
    <lineage>
        <taxon>Eukaryota</taxon>
        <taxon>Metazoa</taxon>
        <taxon>Ecdysozoa</taxon>
        <taxon>Arthropoda</taxon>
        <taxon>Hexapoda</taxon>
        <taxon>Insecta</taxon>
        <taxon>Pterygota</taxon>
        <taxon>Neoptera</taxon>
        <taxon>Endopterygota</taxon>
        <taxon>Diptera</taxon>
        <taxon>Brachycera</taxon>
        <taxon>Muscomorpha</taxon>
        <taxon>Oestroidea</taxon>
        <taxon>Calliphoridae</taxon>
        <taxon>Luciliinae</taxon>
        <taxon>Lucilia</taxon>
    </lineage>
</organism>
<feature type="region of interest" description="Disordered" evidence="6">
    <location>
        <begin position="1689"/>
        <end position="1730"/>
    </location>
</feature>
<dbReference type="GO" id="GO:0000064">
    <property type="term" value="F:L-ornithine transmembrane transporter activity"/>
    <property type="evidence" value="ECO:0007669"/>
    <property type="project" value="TreeGrafter"/>
</dbReference>
<evidence type="ECO:0000313" key="9">
    <source>
        <dbReference type="EMBL" id="KNC30220.1"/>
    </source>
</evidence>
<comment type="caution">
    <text evidence="9">The sequence shown here is derived from an EMBL/GenBank/DDBJ whole genome shotgun (WGS) entry which is preliminary data.</text>
</comment>
<feature type="transmembrane region" description="Helical" evidence="7">
    <location>
        <begin position="658"/>
        <end position="678"/>
    </location>
</feature>
<dbReference type="PANTHER" id="PTHR43243:SF103">
    <property type="entry name" value="LOW AFFINITY CATIONIC AMINO ACID TRANSPORTER 2-LIKE PROTEIN"/>
    <property type="match status" value="1"/>
</dbReference>
<sequence length="1739" mass="192077">MEDFLQNNGMRFPGFKSIYQTLSRKKPIEDSSESKLAKVLSAFDLTTLGIGSTLGVGVYVLAGQVAKIYAGPAVIFSFLIAAIASIFAGLCYAEFGARVPRAGSAYVYSYVTIGEFIAFIIGWNLILEYAIGSASVVKGLSAYLDNLCGHAMENFLSEKLPMNIDGLNEYPDIFAFGVTIIFAWAIAMGAKESTRLNTVFTLLNLSVVLFVIGAGLFKVSSSNWALPKSSVPEGYGDGGFAPYGFAGIIRGAAICFYGFIGFDCIATAGEEAKNPKKSIPFAVITSLAMVFLAYFGISTVLTMMLPYYEQDESAPLVHVFSMYGWTFAKYVVSIGAICAMCTSLMGSMFPLPRIVYAMANDGLLFKFMGEISSKHKTPLNSTLLTGFLTGAFAAIFNLKQLMNMMSIGTFLAYSMVAACVLILRYESDERRDSRHLANGRTLIENNESHCSLLKMLFNSPKSIVPTKKTARIVTIMICLYVLQCILLTQVLTTFEENFSEVSLVNIIKLVLTVVSLFITLFIISRQPVASSSLAFKVPFVPWVPGFSLLINIYLMIKLDIMTWVRFSIWIAIGLVIFFAYSIRNSTLRRRELKILADSESRGISETNSISSLQHDERFSTQKFTMVQQPSYWKVLTRRKQLSQEGADGESKLNRVLGLYDLTALGVGSTLGAGVYVLAGQIAKDQAGPSVMLSFAIAALASLLAGICYAEFGARVPKAGSAYVYSYVCIGEFAAFVIGWNLILEYMIGTASVCRGISLYLDTLINDTLKTTFAEVAPMNVSFLGSYFDFFACGLVAVFGVALAFGVEASAIANNFCTCLNLFILLFVIIAGSIKADFSNWTIDVDTVNKTELPPDVDLGMGGFFPFGFTGTLKGAATCFFGFVGFDCIATTGEEVQNPRKNIPRSILLSLVVIFLCYFGVSTVITLMVPYYLQDPNAPLPSAFKVVGWNFAMWLVSIGGLVGLLASLFGALFPLPRVMYSMAQDGLMFRVFAQIHPRFRVPVIGSIVAAMLTALIAGLFDLAQLVNLLSIGTLLAYSVVAISITILRYMDNADTFGKSQSNGNIDSVNGENGHSNGNGNHHGNANGNGYNVSENSLLTSKGERTTFKAVMVQLFNFRREYTPNELSTIIVGTLITVFCILSAGIGLVFMQAYDALINNQTWVLVILGVLCVLTAFVLLCICLQPRELCTRVFTVPFVPFVPAISIFINIYLMLQLDVMTWIRFGVWMAIGIPMFVACWCMYDIKNPANRHPDRIEFERLLKLSSQPHQSNFENEFIDNFNNDLNISTSTLIMQQNERSVKSLDDIMDLNEVEEGLKEVKHPNGQICYIEDSNSHKSQISLQKMDEDNENNYATLQNDTSEEEKSVIALLDNVLEKEDDNYQLLQTYDRKISIDSEMEPSVTRSTTVATVHSSSNSDSSENSTKSPTNSIDSGIGTYEEMQKIAQELVDEILNSEDLWLALEKHKQQQQLENTILNKSNNRNELHNNEVDSLNTLKQENEKIINALKRVQSVESVLSLNSVDDPLHSEKFRSKLSKLIIKPPEPKSVKDDPKPEDYIQNIQPKLKHSKSEADIKALVLKAIEDCHSDIANKKEEPNTGGEVGKYIPKPPKFDPVLYKTINSIGKTKGRPSLDKLLKTDELRKSKDQKIDLPERYDTQNNELSFKQKLEAILKRGPTHKPHIGTELVKTRPKSEGPLQLTTDNLNIPQIGNKPKNNLNKTSSQIEESKEVSTPIKTIPIEL</sequence>
<feature type="transmembrane region" description="Helical" evidence="7">
    <location>
        <begin position="472"/>
        <end position="491"/>
    </location>
</feature>
<comment type="subcellular location">
    <subcellularLocation>
        <location evidence="1">Membrane</location>
        <topology evidence="1">Multi-pass membrane protein</topology>
    </subcellularLocation>
</comment>
<feature type="coiled-coil region" evidence="5">
    <location>
        <begin position="1436"/>
        <end position="1511"/>
    </location>
</feature>
<keyword evidence="5" id="KW-0175">Coiled coil</keyword>
<evidence type="ECO:0000256" key="6">
    <source>
        <dbReference type="SAM" id="MobiDB-lite"/>
    </source>
</evidence>
<evidence type="ECO:0000256" key="5">
    <source>
        <dbReference type="SAM" id="Coils"/>
    </source>
</evidence>
<feature type="transmembrane region" description="Helical" evidence="7">
    <location>
        <begin position="1219"/>
        <end position="1241"/>
    </location>
</feature>
<keyword evidence="10" id="KW-1185">Reference proteome</keyword>
<feature type="transmembrane region" description="Helical" evidence="7">
    <location>
        <begin position="42"/>
        <end position="62"/>
    </location>
</feature>
<evidence type="ECO:0000259" key="8">
    <source>
        <dbReference type="Pfam" id="PF13906"/>
    </source>
</evidence>
<dbReference type="OrthoDB" id="3900342at2759"/>
<feature type="compositionally biased region" description="Low complexity" evidence="6">
    <location>
        <begin position="1068"/>
        <end position="1084"/>
    </location>
</feature>
<name>A0A0L0CD82_LUCCU</name>
<feature type="transmembrane region" description="Helical" evidence="7">
    <location>
        <begin position="1161"/>
        <end position="1182"/>
    </location>
</feature>
<dbReference type="GO" id="GO:0097638">
    <property type="term" value="P:L-arginine import across plasma membrane"/>
    <property type="evidence" value="ECO:0007669"/>
    <property type="project" value="TreeGrafter"/>
</dbReference>
<dbReference type="FunFam" id="1.20.1740.10:FF:000010">
    <property type="entry name" value="probable cationic amino acid transporter"/>
    <property type="match status" value="2"/>
</dbReference>
<accession>A0A0L0CD82</accession>
<feature type="transmembrane region" description="Helical" evidence="7">
    <location>
        <begin position="535"/>
        <end position="556"/>
    </location>
</feature>
<feature type="transmembrane region" description="Helical" evidence="7">
    <location>
        <begin position="173"/>
        <end position="190"/>
    </location>
</feature>
<evidence type="ECO:0000313" key="10">
    <source>
        <dbReference type="Proteomes" id="UP000037069"/>
    </source>
</evidence>
<keyword evidence="2 7" id="KW-0812">Transmembrane</keyword>
<gene>
    <name evidence="9" type="ORF">FF38_06987</name>
</gene>
<feature type="transmembrane region" description="Helical" evidence="7">
    <location>
        <begin position="811"/>
        <end position="833"/>
    </location>
</feature>
<feature type="transmembrane region" description="Helical" evidence="7">
    <location>
        <begin position="690"/>
        <end position="709"/>
    </location>
</feature>
<feature type="transmembrane region" description="Helical" evidence="7">
    <location>
        <begin position="906"/>
        <end position="932"/>
    </location>
</feature>
<dbReference type="GO" id="GO:0005886">
    <property type="term" value="C:plasma membrane"/>
    <property type="evidence" value="ECO:0007669"/>
    <property type="project" value="TreeGrafter"/>
</dbReference>
<evidence type="ECO:0000256" key="3">
    <source>
        <dbReference type="ARBA" id="ARBA00022989"/>
    </source>
</evidence>
<feature type="transmembrane region" description="Helical" evidence="7">
    <location>
        <begin position="68"/>
        <end position="93"/>
    </location>
</feature>
<feature type="domain" description="Cationic amino acid transporter C-terminal" evidence="8">
    <location>
        <begin position="1192"/>
        <end position="1236"/>
    </location>
</feature>
<dbReference type="GO" id="GO:0015189">
    <property type="term" value="F:L-lysine transmembrane transporter activity"/>
    <property type="evidence" value="ECO:0007669"/>
    <property type="project" value="TreeGrafter"/>
</dbReference>
<evidence type="ECO:0000256" key="7">
    <source>
        <dbReference type="SAM" id="Phobius"/>
    </source>
</evidence>
<feature type="domain" description="Cationic amino acid transporter C-terminal" evidence="8">
    <location>
        <begin position="535"/>
        <end position="585"/>
    </location>
</feature>
<feature type="transmembrane region" description="Helical" evidence="7">
    <location>
        <begin position="562"/>
        <end position="582"/>
    </location>
</feature>
<feature type="transmembrane region" description="Helical" evidence="7">
    <location>
        <begin position="105"/>
        <end position="126"/>
    </location>
</feature>
<feature type="transmembrane region" description="Helical" evidence="7">
    <location>
        <begin position="721"/>
        <end position="742"/>
    </location>
</feature>
<dbReference type="PANTHER" id="PTHR43243">
    <property type="entry name" value="INNER MEMBRANE TRANSPORTER YGJI-RELATED"/>
    <property type="match status" value="1"/>
</dbReference>
<feature type="region of interest" description="Disordered" evidence="6">
    <location>
        <begin position="1060"/>
        <end position="1084"/>
    </location>
</feature>
<evidence type="ECO:0000256" key="1">
    <source>
        <dbReference type="ARBA" id="ARBA00004141"/>
    </source>
</evidence>
<evidence type="ECO:0000256" key="2">
    <source>
        <dbReference type="ARBA" id="ARBA00022692"/>
    </source>
</evidence>
<dbReference type="GO" id="GO:0061459">
    <property type="term" value="F:L-arginine transmembrane transporter activity"/>
    <property type="evidence" value="ECO:0007669"/>
    <property type="project" value="TreeGrafter"/>
</dbReference>
<protein>
    <recommendedName>
        <fullName evidence="8">Cationic amino acid transporter C-terminal domain-containing protein</fullName>
    </recommendedName>
</protein>
<feature type="transmembrane region" description="Helical" evidence="7">
    <location>
        <begin position="503"/>
        <end position="523"/>
    </location>
</feature>
<feature type="transmembrane region" description="Helical" evidence="7">
    <location>
        <begin position="998"/>
        <end position="1019"/>
    </location>
</feature>
<feature type="transmembrane region" description="Helical" evidence="7">
    <location>
        <begin position="863"/>
        <end position="885"/>
    </location>
</feature>
<feature type="transmembrane region" description="Helical" evidence="7">
    <location>
        <begin position="327"/>
        <end position="356"/>
    </location>
</feature>
<feature type="compositionally biased region" description="Polar residues" evidence="6">
    <location>
        <begin position="1400"/>
        <end position="1410"/>
    </location>
</feature>
<feature type="transmembrane region" description="Helical" evidence="7">
    <location>
        <begin position="1194"/>
        <end position="1213"/>
    </location>
</feature>
<dbReference type="InterPro" id="IPR029485">
    <property type="entry name" value="CAT_C"/>
</dbReference>
<dbReference type="Pfam" id="PF13520">
    <property type="entry name" value="AA_permease_2"/>
    <property type="match status" value="2"/>
</dbReference>
<feature type="transmembrane region" description="Helical" evidence="7">
    <location>
        <begin position="1025"/>
        <end position="1049"/>
    </location>
</feature>
<feature type="transmembrane region" description="Helical" evidence="7">
    <location>
        <begin position="952"/>
        <end position="977"/>
    </location>
</feature>
<evidence type="ECO:0000256" key="4">
    <source>
        <dbReference type="ARBA" id="ARBA00023136"/>
    </source>
</evidence>
<dbReference type="Gene3D" id="1.20.1740.10">
    <property type="entry name" value="Amino acid/polyamine transporter I"/>
    <property type="match status" value="2"/>
</dbReference>
<feature type="transmembrane region" description="Helical" evidence="7">
    <location>
        <begin position="786"/>
        <end position="804"/>
    </location>
</feature>
<proteinExistence type="predicted"/>
<feature type="transmembrane region" description="Helical" evidence="7">
    <location>
        <begin position="240"/>
        <end position="260"/>
    </location>
</feature>
<feature type="transmembrane region" description="Helical" evidence="7">
    <location>
        <begin position="202"/>
        <end position="220"/>
    </location>
</feature>
<dbReference type="EMBL" id="JRES01000558">
    <property type="protein sequence ID" value="KNC30220.1"/>
    <property type="molecule type" value="Genomic_DNA"/>
</dbReference>
<feature type="transmembrane region" description="Helical" evidence="7">
    <location>
        <begin position="1125"/>
        <end position="1149"/>
    </location>
</feature>
<feature type="transmembrane region" description="Helical" evidence="7">
    <location>
        <begin position="281"/>
        <end position="307"/>
    </location>
</feature>
<dbReference type="Proteomes" id="UP000037069">
    <property type="component" value="Unassembled WGS sequence"/>
</dbReference>
<feature type="region of interest" description="Disordered" evidence="6">
    <location>
        <begin position="1396"/>
        <end position="1432"/>
    </location>
</feature>
<reference evidence="9 10" key="1">
    <citation type="journal article" date="2015" name="Nat. Commun.">
        <title>Lucilia cuprina genome unlocks parasitic fly biology to underpin future interventions.</title>
        <authorList>
            <person name="Anstead C.A."/>
            <person name="Korhonen P.K."/>
            <person name="Young N.D."/>
            <person name="Hall R.S."/>
            <person name="Jex A.R."/>
            <person name="Murali S.C."/>
            <person name="Hughes D.S."/>
            <person name="Lee S.F."/>
            <person name="Perry T."/>
            <person name="Stroehlein A.J."/>
            <person name="Ansell B.R."/>
            <person name="Breugelmans B."/>
            <person name="Hofmann A."/>
            <person name="Qu J."/>
            <person name="Dugan S."/>
            <person name="Lee S.L."/>
            <person name="Chao H."/>
            <person name="Dinh H."/>
            <person name="Han Y."/>
            <person name="Doddapaneni H.V."/>
            <person name="Worley K.C."/>
            <person name="Muzny D.M."/>
            <person name="Ioannidis P."/>
            <person name="Waterhouse R.M."/>
            <person name="Zdobnov E.M."/>
            <person name="James P.J."/>
            <person name="Bagnall N.H."/>
            <person name="Kotze A.C."/>
            <person name="Gibbs R.A."/>
            <person name="Richards S."/>
            <person name="Batterham P."/>
            <person name="Gasser R.B."/>
        </authorList>
    </citation>
    <scope>NUCLEOTIDE SEQUENCE [LARGE SCALE GENOMIC DNA]</scope>
    <source>
        <strain evidence="9 10">LS</strain>
        <tissue evidence="9">Full body</tissue>
    </source>
</reference>
<dbReference type="InterPro" id="IPR002293">
    <property type="entry name" value="AA/rel_permease1"/>
</dbReference>
<feature type="compositionally biased region" description="Polar residues" evidence="6">
    <location>
        <begin position="1696"/>
        <end position="1722"/>
    </location>
</feature>
<keyword evidence="4 7" id="KW-0472">Membrane</keyword>
<feature type="transmembrane region" description="Helical" evidence="7">
    <location>
        <begin position="377"/>
        <end position="398"/>
    </location>
</feature>
<feature type="transmembrane region" description="Helical" evidence="7">
    <location>
        <begin position="404"/>
        <end position="425"/>
    </location>
</feature>
<feature type="compositionally biased region" description="Low complexity" evidence="6">
    <location>
        <begin position="1411"/>
        <end position="1424"/>
    </location>
</feature>